<evidence type="ECO:0000256" key="1">
    <source>
        <dbReference type="SAM" id="MobiDB-lite"/>
    </source>
</evidence>
<evidence type="ECO:0000313" key="3">
    <source>
        <dbReference type="Proteomes" id="UP000660265"/>
    </source>
</evidence>
<evidence type="ECO:0000313" key="2">
    <source>
        <dbReference type="EMBL" id="GGK32018.1"/>
    </source>
</evidence>
<protein>
    <submittedName>
        <fullName evidence="2">Uncharacterized protein</fullName>
    </submittedName>
</protein>
<reference evidence="3" key="1">
    <citation type="journal article" date="2019" name="Int. J. Syst. Evol. Microbiol.">
        <title>The Global Catalogue of Microorganisms (GCM) 10K type strain sequencing project: providing services to taxonomists for standard genome sequencing and annotation.</title>
        <authorList>
            <consortium name="The Broad Institute Genomics Platform"/>
            <consortium name="The Broad Institute Genome Sequencing Center for Infectious Disease"/>
            <person name="Wu L."/>
            <person name="Ma J."/>
        </authorList>
    </citation>
    <scope>NUCLEOTIDE SEQUENCE [LARGE SCALE GENOMIC DNA]</scope>
    <source>
        <strain evidence="3">CGMCC 4.7275</strain>
    </source>
</reference>
<sequence>MPWRKTGAAQPLHDVLLSYRAAGWQSRPVAADHAATRRSPESAAGGPGLLVSVSSPAAHAGAHGFDLTDQRGDWLAHPYRPRHFVALIQQSGPPVVN</sequence>
<feature type="region of interest" description="Disordered" evidence="1">
    <location>
        <begin position="28"/>
        <end position="50"/>
    </location>
</feature>
<proteinExistence type="predicted"/>
<accession>A0ABQ2F200</accession>
<dbReference type="RefSeq" id="WP_189112029.1">
    <property type="nucleotide sequence ID" value="NZ_BMMV01000055.1"/>
</dbReference>
<keyword evidence="3" id="KW-1185">Reference proteome</keyword>
<organism evidence="2 3">
    <name type="scientific">Streptomyces camponoticapitis</name>
    <dbReference type="NCBI Taxonomy" id="1616125"/>
    <lineage>
        <taxon>Bacteria</taxon>
        <taxon>Bacillati</taxon>
        <taxon>Actinomycetota</taxon>
        <taxon>Actinomycetes</taxon>
        <taxon>Kitasatosporales</taxon>
        <taxon>Streptomycetaceae</taxon>
        <taxon>Streptomyces</taxon>
    </lineage>
</organism>
<comment type="caution">
    <text evidence="2">The sequence shown here is derived from an EMBL/GenBank/DDBJ whole genome shotgun (WGS) entry which is preliminary data.</text>
</comment>
<dbReference type="EMBL" id="BMMV01000055">
    <property type="protein sequence ID" value="GGK32018.1"/>
    <property type="molecule type" value="Genomic_DNA"/>
</dbReference>
<name>A0ABQ2F200_9ACTN</name>
<dbReference type="Proteomes" id="UP000660265">
    <property type="component" value="Unassembled WGS sequence"/>
</dbReference>
<gene>
    <name evidence="2" type="ORF">GCM10011583_74740</name>
</gene>